<sequence>MKKLVVLAIAILVSSISFGQEIDLGIKAGANFASITDASEVSNKTGFLAGAFAGIKFSDKVGVQVDLLYSQQGAEFDAGEFDLNYAIVPVVLKYYLVQGLNIQAGPQFGFIVDDNIKEIYGDIEGAVKAESFDLTAVVGAGYDLPMGLRIDARYNFGLSDIIDGGTESNKNSVVSLALGYSFL</sequence>
<feature type="chain" id="PRO_5011763978" evidence="1">
    <location>
        <begin position="20"/>
        <end position="183"/>
    </location>
</feature>
<keyword evidence="4" id="KW-1185">Reference proteome</keyword>
<dbReference type="InterPro" id="IPR025665">
    <property type="entry name" value="Beta-barrel_OMP_2"/>
</dbReference>
<accession>A0A1G7FUX3</accession>
<evidence type="ECO:0000313" key="4">
    <source>
        <dbReference type="Proteomes" id="UP000199321"/>
    </source>
</evidence>
<reference evidence="3 4" key="1">
    <citation type="submission" date="2016-10" db="EMBL/GenBank/DDBJ databases">
        <authorList>
            <person name="de Groot N.N."/>
        </authorList>
    </citation>
    <scope>NUCLEOTIDE SEQUENCE [LARGE SCALE GENOMIC DNA]</scope>
    <source>
        <strain evidence="3 4">DSM 16195</strain>
    </source>
</reference>
<name>A0A1G7FUX3_9FLAO</name>
<proteinExistence type="predicted"/>
<protein>
    <submittedName>
        <fullName evidence="3">Outer membrane protein beta-barrel domain-containing protein</fullName>
    </submittedName>
</protein>
<gene>
    <name evidence="3" type="ORF">SAMN05421855_102794</name>
</gene>
<keyword evidence="1" id="KW-0732">Signal</keyword>
<dbReference type="Pfam" id="PF13568">
    <property type="entry name" value="OMP_b-brl_2"/>
    <property type="match status" value="1"/>
</dbReference>
<dbReference type="Proteomes" id="UP000199321">
    <property type="component" value="Unassembled WGS sequence"/>
</dbReference>
<organism evidence="3 4">
    <name type="scientific">Ulvibacter litoralis</name>
    <dbReference type="NCBI Taxonomy" id="227084"/>
    <lineage>
        <taxon>Bacteria</taxon>
        <taxon>Pseudomonadati</taxon>
        <taxon>Bacteroidota</taxon>
        <taxon>Flavobacteriia</taxon>
        <taxon>Flavobacteriales</taxon>
        <taxon>Flavobacteriaceae</taxon>
        <taxon>Ulvibacter</taxon>
    </lineage>
</organism>
<dbReference type="AlphaFoldDB" id="A0A1G7FUX3"/>
<dbReference type="EMBL" id="FNBA01000002">
    <property type="protein sequence ID" value="SDE79686.1"/>
    <property type="molecule type" value="Genomic_DNA"/>
</dbReference>
<dbReference type="RefSeq" id="WP_093143774.1">
    <property type="nucleotide sequence ID" value="NZ_BMWO01000010.1"/>
</dbReference>
<evidence type="ECO:0000259" key="2">
    <source>
        <dbReference type="Pfam" id="PF13568"/>
    </source>
</evidence>
<dbReference type="STRING" id="227084.SAMN05421855_102794"/>
<dbReference type="SUPFAM" id="SSF56925">
    <property type="entry name" value="OMPA-like"/>
    <property type="match status" value="1"/>
</dbReference>
<feature type="signal peptide" evidence="1">
    <location>
        <begin position="1"/>
        <end position="19"/>
    </location>
</feature>
<feature type="domain" description="Outer membrane protein beta-barrel" evidence="2">
    <location>
        <begin position="19"/>
        <end position="162"/>
    </location>
</feature>
<dbReference type="InterPro" id="IPR011250">
    <property type="entry name" value="OMP/PagP_B-barrel"/>
</dbReference>
<dbReference type="Gene3D" id="2.40.160.20">
    <property type="match status" value="1"/>
</dbReference>
<dbReference type="OrthoDB" id="947434at2"/>
<evidence type="ECO:0000313" key="3">
    <source>
        <dbReference type="EMBL" id="SDE79686.1"/>
    </source>
</evidence>
<evidence type="ECO:0000256" key="1">
    <source>
        <dbReference type="SAM" id="SignalP"/>
    </source>
</evidence>